<feature type="domain" description="Autotransporter" evidence="4">
    <location>
        <begin position="804"/>
        <end position="1075"/>
    </location>
</feature>
<evidence type="ECO:0000313" key="6">
    <source>
        <dbReference type="Proteomes" id="UP000067061"/>
    </source>
</evidence>
<reference evidence="5 6" key="1">
    <citation type="submission" date="2015-11" db="EMBL/GenBank/DDBJ databases">
        <authorList>
            <person name="Kook J.-K."/>
            <person name="Park S.-N."/>
            <person name="Lim Y.K."/>
            <person name="Jo E."/>
        </authorList>
    </citation>
    <scope>NUCLEOTIDE SEQUENCE [LARGE SCALE GENOMIC DNA]</scope>
    <source>
        <strain evidence="5 6">ChDC F306</strain>
    </source>
</reference>
<evidence type="ECO:0000256" key="3">
    <source>
        <dbReference type="SAM" id="SignalP"/>
    </source>
</evidence>
<dbReference type="PROSITE" id="PS51257">
    <property type="entry name" value="PROKAR_LIPOPROTEIN"/>
    <property type="match status" value="1"/>
</dbReference>
<dbReference type="InterPro" id="IPR036709">
    <property type="entry name" value="Autotransporte_beta_dom_sf"/>
</dbReference>
<dbReference type="RefSeq" id="WP_060496830.1">
    <property type="nucleotide sequence ID" value="NZ_CP013121.1"/>
</dbReference>
<dbReference type="Gene3D" id="3.40.50.200">
    <property type="entry name" value="Peptidase S8/S53 domain"/>
    <property type="match status" value="1"/>
</dbReference>
<dbReference type="EMBL" id="CP013121">
    <property type="protein sequence ID" value="ALM95323.1"/>
    <property type="molecule type" value="Genomic_DNA"/>
</dbReference>
<evidence type="ECO:0000313" key="5">
    <source>
        <dbReference type="EMBL" id="ALM95323.1"/>
    </source>
</evidence>
<sequence>MRKKILKSKMMLIALASILFVSCGGGGGGGGGGGSSNLPINPGIPSVPSTPSTPSTPEDSFPTVTNPLDSQKGNMSALKASLYAAQVASNTTIPEDTTEVDGSGVKVAVLDADFRNEIRSTAKDKEGRTEDVRRSKTLEDVYNSSDIYIISRINSNIPGATNNTGKSDSQHGEEVLEIIKDLEYAPNSAAYQHIGNLGGNKINIIAGSFGIDYTKNGENITAGILPNKETYDAALNALRGESVKIFNQSFGSEKSYDDPSLAQYRNEGDSMLLYFNQVGSSTTEEKQIPYFRDVVQNKGGLFIWAAGNDGSKNSTLDAGLPYFDEKLEKGWISVVGVQEEGLKKINGQYEKTGKYNVMADGTEGVEELSSAGFYARYWSISADAYGVDRITNVNITPDGRRFIRSKTGYGSSYAAPKVTRAAALVYAKFDWMTADQIRQTLFTTTDKTDLSQDPENMSERDLRNVTRTPDITYGWGMLNQERALKGPGAFMNVSSNSSASKVFKANLPWINTVAYFENDIYGDGSLEKLGNGTLHLTGNNSFSGGSTVTTGTLEVHQIHSSAITVGKEGTLVLNPKTIVGYDVGSFELIDNINPQKITSSGIKVKNYGIVHVNGTTAIIGGDYVAYAGSVTQGNFRSGVKVLGNIKIENGNVRILSDDYITKQGSSNTVMEGKSFEGNIANIETEGMRTANVEVQDGKVVATLSRQNPVEYIGEGAEASSKNVAENVEKVFQDLDKKVLSGTATREELAMGAIVQNMTTMGFISATEMMSGEIYASAQALTFSQAQNVNRDLSNRLAGLDNFKNSNKDSEVWFSVLGSGGKLRRDGYASADTRVTGGQFGIDTKFEGTTTLGVALNYSYAKANFNRYAGESKSNMVGVSFYGKQELPYGFYTAGRLGLSNISSKVERELLTSTGETLTGKINHHDKMLSAYIEIGKKFGWFTPFIGYSQDYLRRGSFNESEASWGIKADSKNYRATNFLVGARAEYVADKYKLQAYVTQAINTDKRDLTYEGNFTGSNVRQKYQGVKQAKNTTWVGFGVFREISPVFGVYGNVDFRVEDKKWADSVISTGLQYRF</sequence>
<proteinExistence type="predicted"/>
<keyword evidence="5" id="KW-0378">Hydrolase</keyword>
<evidence type="ECO:0000256" key="1">
    <source>
        <dbReference type="ARBA" id="ARBA00022729"/>
    </source>
</evidence>
<dbReference type="InterPro" id="IPR051551">
    <property type="entry name" value="Autotransporter_adhesion"/>
</dbReference>
<dbReference type="GO" id="GO:0006508">
    <property type="term" value="P:proteolysis"/>
    <property type="evidence" value="ECO:0007669"/>
    <property type="project" value="UniProtKB-KW"/>
</dbReference>
<evidence type="ECO:0000256" key="2">
    <source>
        <dbReference type="SAM" id="MobiDB-lite"/>
    </source>
</evidence>
<dbReference type="NCBIfam" id="NF033865">
    <property type="entry name" value="fusolisin"/>
    <property type="match status" value="1"/>
</dbReference>
<dbReference type="SMART" id="SM00869">
    <property type="entry name" value="Autotransporter"/>
    <property type="match status" value="1"/>
</dbReference>
<name>A0AAC8WHB7_FUSNP</name>
<dbReference type="SUPFAM" id="SSF52743">
    <property type="entry name" value="Subtilisin-like"/>
    <property type="match status" value="1"/>
</dbReference>
<dbReference type="Gene3D" id="2.40.128.130">
    <property type="entry name" value="Autotransporter beta-domain"/>
    <property type="match status" value="1"/>
</dbReference>
<feature type="compositionally biased region" description="Low complexity" evidence="2">
    <location>
        <begin position="43"/>
        <end position="63"/>
    </location>
</feature>
<dbReference type="NCBIfam" id="TIGR02601">
    <property type="entry name" value="autotrns_rpt"/>
    <property type="match status" value="1"/>
</dbReference>
<evidence type="ECO:0000259" key="4">
    <source>
        <dbReference type="PROSITE" id="PS51208"/>
    </source>
</evidence>
<dbReference type="PROSITE" id="PS51208">
    <property type="entry name" value="AUTOTRANSPORTER"/>
    <property type="match status" value="1"/>
</dbReference>
<dbReference type="Pfam" id="PF12951">
    <property type="entry name" value="PATR"/>
    <property type="match status" value="1"/>
</dbReference>
<dbReference type="CDD" id="cd04848">
    <property type="entry name" value="Peptidases_S8_Autotransporter_serine_protease_like"/>
    <property type="match status" value="1"/>
</dbReference>
<dbReference type="InterPro" id="IPR013425">
    <property type="entry name" value="Autotrns_rpt"/>
</dbReference>
<gene>
    <name evidence="5" type="ORF">RO02_12355</name>
</gene>
<dbReference type="PANTHER" id="PTHR35037:SF3">
    <property type="entry name" value="C-TERMINAL REGION OF AIDA-LIKE PROTEIN"/>
    <property type="match status" value="1"/>
</dbReference>
<organism evidence="5 6">
    <name type="scientific">Fusobacterium nucleatum subsp. polymorphum</name>
    <name type="common">Fusobacterium polymorphum</name>
    <dbReference type="NCBI Taxonomy" id="76857"/>
    <lineage>
        <taxon>Bacteria</taxon>
        <taxon>Fusobacteriati</taxon>
        <taxon>Fusobacteriota</taxon>
        <taxon>Fusobacteriia</taxon>
        <taxon>Fusobacteriales</taxon>
        <taxon>Fusobacteriaceae</taxon>
        <taxon>Fusobacterium</taxon>
    </lineage>
</organism>
<dbReference type="Pfam" id="PF03797">
    <property type="entry name" value="Autotransporter"/>
    <property type="match status" value="1"/>
</dbReference>
<dbReference type="Pfam" id="PF00082">
    <property type="entry name" value="Peptidase_S8"/>
    <property type="match status" value="1"/>
</dbReference>
<dbReference type="PANTHER" id="PTHR35037">
    <property type="entry name" value="C-TERMINAL REGION OF AIDA-LIKE PROTEIN"/>
    <property type="match status" value="1"/>
</dbReference>
<dbReference type="Proteomes" id="UP000067061">
    <property type="component" value="Chromosome"/>
</dbReference>
<feature type="chain" id="PRO_5042297140" evidence="3">
    <location>
        <begin position="27"/>
        <end position="1075"/>
    </location>
</feature>
<dbReference type="AlphaFoldDB" id="A0AAC8WHB7"/>
<keyword evidence="1 3" id="KW-0732">Signal</keyword>
<dbReference type="InterPro" id="IPR036852">
    <property type="entry name" value="Peptidase_S8/S53_dom_sf"/>
</dbReference>
<keyword evidence="5" id="KW-0645">Protease</keyword>
<dbReference type="GO" id="GO:0004252">
    <property type="term" value="F:serine-type endopeptidase activity"/>
    <property type="evidence" value="ECO:0007669"/>
    <property type="project" value="InterPro"/>
</dbReference>
<feature type="region of interest" description="Disordered" evidence="2">
    <location>
        <begin position="30"/>
        <end position="72"/>
    </location>
</feature>
<accession>A0AAC8WHB7</accession>
<dbReference type="InterPro" id="IPR000209">
    <property type="entry name" value="Peptidase_S8/S53_dom"/>
</dbReference>
<dbReference type="InterPro" id="IPR034061">
    <property type="entry name" value="Peptidases_S8_Autotransporter"/>
</dbReference>
<dbReference type="InterPro" id="IPR005546">
    <property type="entry name" value="Autotransporte_beta"/>
</dbReference>
<dbReference type="SUPFAM" id="SSF103515">
    <property type="entry name" value="Autotransporter"/>
    <property type="match status" value="1"/>
</dbReference>
<protein>
    <submittedName>
        <fullName evidence="5">Serine protease</fullName>
    </submittedName>
</protein>
<feature type="signal peptide" evidence="3">
    <location>
        <begin position="1"/>
        <end position="26"/>
    </location>
</feature>